<dbReference type="NCBIfam" id="TIGR04092">
    <property type="entry name" value="LTA_DltD"/>
    <property type="match status" value="1"/>
</dbReference>
<keyword evidence="1 2" id="KW-0472">Membrane</keyword>
<evidence type="ECO:0000256" key="1">
    <source>
        <dbReference type="PIRNR" id="PIRNR021438"/>
    </source>
</evidence>
<comment type="similarity">
    <text evidence="1">Belongs to the DltD family.</text>
</comment>
<keyword evidence="4" id="KW-1185">Reference proteome</keyword>
<dbReference type="PANTHER" id="PTHR40039">
    <property type="entry name" value="PROTEIN DLTD"/>
    <property type="match status" value="1"/>
</dbReference>
<feature type="transmembrane region" description="Helical" evidence="2">
    <location>
        <begin position="6"/>
        <end position="24"/>
    </location>
</feature>
<dbReference type="GO" id="GO:0070395">
    <property type="term" value="P:lipoteichoic acid biosynthetic process"/>
    <property type="evidence" value="ECO:0007669"/>
    <property type="project" value="UniProtKB-UniRule"/>
</dbReference>
<keyword evidence="2" id="KW-1133">Transmembrane helix</keyword>
<dbReference type="InterPro" id="IPR006998">
    <property type="entry name" value="DltD"/>
</dbReference>
<dbReference type="Gene3D" id="3.40.50.1110">
    <property type="entry name" value="SGNH hydrolase"/>
    <property type="match status" value="1"/>
</dbReference>
<dbReference type="SUPFAM" id="SSF52266">
    <property type="entry name" value="SGNH hydrolase"/>
    <property type="match status" value="1"/>
</dbReference>
<reference evidence="3" key="1">
    <citation type="submission" date="2021-04" db="EMBL/GenBank/DDBJ databases">
        <title>Genome seq and assembly of Bacillus sp.</title>
        <authorList>
            <person name="Chhetri G."/>
        </authorList>
    </citation>
    <scope>NUCLEOTIDE SEQUENCE</scope>
    <source>
        <strain evidence="3">RG28</strain>
    </source>
</reference>
<protein>
    <recommendedName>
        <fullName evidence="1">Protein DltD</fullName>
    </recommendedName>
</protein>
<dbReference type="GO" id="GO:0005886">
    <property type="term" value="C:plasma membrane"/>
    <property type="evidence" value="ECO:0007669"/>
    <property type="project" value="UniProtKB-UniRule"/>
</dbReference>
<dbReference type="PANTHER" id="PTHR40039:SF1">
    <property type="entry name" value="PROTEIN DLTD"/>
    <property type="match status" value="1"/>
</dbReference>
<dbReference type="RefSeq" id="WP_209405439.1">
    <property type="nucleotide sequence ID" value="NZ_JAGIYQ010000006.1"/>
</dbReference>
<organism evidence="3 4">
    <name type="scientific">Gottfriedia endophytica</name>
    <dbReference type="NCBI Taxonomy" id="2820819"/>
    <lineage>
        <taxon>Bacteria</taxon>
        <taxon>Bacillati</taxon>
        <taxon>Bacillota</taxon>
        <taxon>Bacilli</taxon>
        <taxon>Bacillales</taxon>
        <taxon>Bacillaceae</taxon>
        <taxon>Gottfriedia</taxon>
    </lineage>
</organism>
<dbReference type="InterPro" id="IPR036514">
    <property type="entry name" value="SGNH_hydro_sf"/>
</dbReference>
<dbReference type="InterPro" id="IPR023896">
    <property type="entry name" value="LTA_DltD"/>
</dbReference>
<evidence type="ECO:0000313" key="4">
    <source>
        <dbReference type="Proteomes" id="UP000682134"/>
    </source>
</evidence>
<name>A0A940NQE1_9BACI</name>
<evidence type="ECO:0000256" key="2">
    <source>
        <dbReference type="SAM" id="Phobius"/>
    </source>
</evidence>
<dbReference type="Proteomes" id="UP000682134">
    <property type="component" value="Unassembled WGS sequence"/>
</dbReference>
<keyword evidence="2" id="KW-0812">Transmembrane</keyword>
<dbReference type="Pfam" id="PF04914">
    <property type="entry name" value="DltD"/>
    <property type="match status" value="1"/>
</dbReference>
<keyword evidence="1" id="KW-1003">Cell membrane</keyword>
<dbReference type="EMBL" id="JAGIYQ010000006">
    <property type="protein sequence ID" value="MBP0725648.1"/>
    <property type="molecule type" value="Genomic_DNA"/>
</dbReference>
<dbReference type="PIRSF" id="PIRSF021438">
    <property type="entry name" value="DltD"/>
    <property type="match status" value="1"/>
</dbReference>
<dbReference type="AlphaFoldDB" id="A0A940NQE1"/>
<comment type="pathway">
    <text evidence="1">Cell wall biogenesis; lipoteichoic acid biosynthesis.</text>
</comment>
<comment type="caution">
    <text evidence="3">The sequence shown here is derived from an EMBL/GenBank/DDBJ whole genome shotgun (WGS) entry which is preliminary data.</text>
</comment>
<sequence>MKNPKFGPIILAIVLAVILLFLPNNKLSNLVTKKTVSQTEASLNPTIFQGVAIQKKIMQDKNILPIYGSSELSRFDEFHPSVYFKSQNSQYTPYLIGRGGTQSLIHFLSLSSVQPYLKDKKFVFILSPTWFKGEGLDEGRFDPNFSKLQAIEFALNQHIPIDLKRRAVQRLLDYSMVKNDSMLSAILNESINPKSSPTVKQKLLNDLVASYLSIAKKQDVVTSLIHPNFHSINSIKPLPKGISFDDMLKRADEEGKKTSNNNRFGMKNSVYSFHFANLKELKNSKADISYGKSPEYGDLQLVLDLLKSSGAKPLFISLPVNGYFYDYTGFNKAKREVYYNKVRNQIEKNGFEVADLSGHEYDKYFFEDSIHIRLKGWIYIDQAIEKYMNEK</sequence>
<gene>
    <name evidence="3" type="primary">dltD</name>
    <name evidence="3" type="ORF">J5Y03_10745</name>
</gene>
<proteinExistence type="inferred from homology"/>
<evidence type="ECO:0000313" key="3">
    <source>
        <dbReference type="EMBL" id="MBP0725648.1"/>
    </source>
</evidence>
<accession>A0A940NQE1</accession>